<dbReference type="SUPFAM" id="SSF51735">
    <property type="entry name" value="NAD(P)-binding Rossmann-fold domains"/>
    <property type="match status" value="1"/>
</dbReference>
<keyword evidence="5" id="KW-1185">Reference proteome</keyword>
<feature type="domain" description="NAD-dependent epimerase/dehydratase" evidence="2">
    <location>
        <begin position="15"/>
        <end position="262"/>
    </location>
</feature>
<protein>
    <recommendedName>
        <fullName evidence="2">NAD-dependent epimerase/dehydratase domain-containing protein</fullName>
    </recommendedName>
</protein>
<organism evidence="3 6">
    <name type="scientific">Hydrogenophaga crassostreae</name>
    <dbReference type="NCBI Taxonomy" id="1763535"/>
    <lineage>
        <taxon>Bacteria</taxon>
        <taxon>Pseudomonadati</taxon>
        <taxon>Pseudomonadota</taxon>
        <taxon>Betaproteobacteria</taxon>
        <taxon>Burkholderiales</taxon>
        <taxon>Comamonadaceae</taxon>
        <taxon>Hydrogenophaga</taxon>
    </lineage>
</organism>
<dbReference type="KEGG" id="hyl:LPB072_22245"/>
<dbReference type="PANTHER" id="PTHR43574">
    <property type="entry name" value="EPIMERASE-RELATED"/>
    <property type="match status" value="1"/>
</dbReference>
<reference evidence="4 5" key="1">
    <citation type="submission" date="2016-02" db="EMBL/GenBank/DDBJ databases">
        <title>Draft genome sequence of Hydrogenophaga sp. LPB0072.</title>
        <authorList>
            <person name="Shin S.-K."/>
            <person name="Yi H."/>
        </authorList>
    </citation>
    <scope>NUCLEOTIDE SEQUENCE [LARGE SCALE GENOMIC DNA]</scope>
    <source>
        <strain evidence="4 5">LPB0072</strain>
    </source>
</reference>
<dbReference type="AlphaFoldDB" id="A0A163C3Z2"/>
<reference evidence="3 6" key="2">
    <citation type="submission" date="2016-10" db="EMBL/GenBank/DDBJ databases">
        <title>Hydorgenophaga sp. LPB0072 isolated from gastropod.</title>
        <authorList>
            <person name="Kim E."/>
            <person name="Yi H."/>
        </authorList>
    </citation>
    <scope>NUCLEOTIDE SEQUENCE [LARGE SCALE GENOMIC DNA]</scope>
    <source>
        <strain evidence="3 6">LPB0072</strain>
    </source>
</reference>
<dbReference type="Pfam" id="PF01370">
    <property type="entry name" value="Epimerase"/>
    <property type="match status" value="1"/>
</dbReference>
<sequence length="337" mass="36876">MSEALTTAPVLRKLLVTGAAGFIGFHLCNRLLDLGFEVEGLDNMNLYYEPELKRARLALLRERAGFVFHQIDLADREAMATAFAVGKYDGVVHLAAQAGVRYSVENPMAYLDSNLAGMLTVLEGCRHNGVKHLVYASSSSVYGAATQMPLTETLNTDHPISLYAASKKANELMAHSYSHLYGIPATGLRFFTVYGPWGRPDMAIFKFVRAVIDGQAIDVYNHGDMLRDFTYVDDVVAAVVGVLKKPPEKTTDSAPHKVINVGNNGPVPLLQFIECIEAATGVPAVKNLLPMQPGDVPKTWADTTALEAGYGLRPHTDLRVGVQRFVDWYRGYYGLPA</sequence>
<proteinExistence type="predicted"/>
<dbReference type="STRING" id="1763535.LPB072_22245"/>
<evidence type="ECO:0000313" key="5">
    <source>
        <dbReference type="Proteomes" id="UP000185657"/>
    </source>
</evidence>
<dbReference type="InterPro" id="IPR001509">
    <property type="entry name" value="Epimerase_deHydtase"/>
</dbReference>
<name>A0A163C3Z2_9BURK</name>
<accession>A0A163C3Z2</accession>
<dbReference type="EMBL" id="CP017476">
    <property type="protein sequence ID" value="AOW15122.1"/>
    <property type="molecule type" value="Genomic_DNA"/>
</dbReference>
<evidence type="ECO:0000259" key="2">
    <source>
        <dbReference type="Pfam" id="PF01370"/>
    </source>
</evidence>
<evidence type="ECO:0000256" key="1">
    <source>
        <dbReference type="ARBA" id="ARBA00023027"/>
    </source>
</evidence>
<keyword evidence="1" id="KW-0520">NAD</keyword>
<dbReference type="RefSeq" id="WP_066096325.1">
    <property type="nucleotide sequence ID" value="NZ_CP017476.1"/>
</dbReference>
<evidence type="ECO:0000313" key="4">
    <source>
        <dbReference type="EMBL" id="OAD39211.1"/>
    </source>
</evidence>
<dbReference type="Gene3D" id="3.40.50.720">
    <property type="entry name" value="NAD(P)-binding Rossmann-like Domain"/>
    <property type="match status" value="1"/>
</dbReference>
<evidence type="ECO:0000313" key="3">
    <source>
        <dbReference type="EMBL" id="AOW15122.1"/>
    </source>
</evidence>
<dbReference type="Proteomes" id="UP000185680">
    <property type="component" value="Chromosome"/>
</dbReference>
<dbReference type="PRINTS" id="PR01713">
    <property type="entry name" value="NUCEPIMERASE"/>
</dbReference>
<evidence type="ECO:0000313" key="6">
    <source>
        <dbReference type="Proteomes" id="UP000185680"/>
    </source>
</evidence>
<dbReference type="EMBL" id="LVWD01000043">
    <property type="protein sequence ID" value="OAD39211.1"/>
    <property type="molecule type" value="Genomic_DNA"/>
</dbReference>
<gene>
    <name evidence="3" type="ORF">LPB072_22245</name>
    <name evidence="4" type="ORF">LPB72_21630</name>
</gene>
<dbReference type="Proteomes" id="UP000185657">
    <property type="component" value="Unassembled WGS sequence"/>
</dbReference>
<dbReference type="InterPro" id="IPR036291">
    <property type="entry name" value="NAD(P)-bd_dom_sf"/>
</dbReference>
<dbReference type="OrthoDB" id="9769113at2"/>